<dbReference type="FunFam" id="1.20.140.10:FF:000001">
    <property type="entry name" value="Acyl-CoA dehydrogenase"/>
    <property type="match status" value="1"/>
</dbReference>
<evidence type="ECO:0000256" key="6">
    <source>
        <dbReference type="RuleBase" id="RU362125"/>
    </source>
</evidence>
<accession>A0A2P7VJW6</accession>
<dbReference type="Pfam" id="PF02770">
    <property type="entry name" value="Acyl-CoA_dh_M"/>
    <property type="match status" value="1"/>
</dbReference>
<dbReference type="EMBL" id="PXZM01000003">
    <property type="protein sequence ID" value="PSJ99515.1"/>
    <property type="molecule type" value="Genomic_DNA"/>
</dbReference>
<comment type="caution">
    <text evidence="10">The sequence shown here is derived from an EMBL/GenBank/DDBJ whole genome shotgun (WGS) entry which is preliminary data.</text>
</comment>
<dbReference type="PANTHER" id="PTHR43884">
    <property type="entry name" value="ACYL-COA DEHYDROGENASE"/>
    <property type="match status" value="1"/>
</dbReference>
<feature type="domain" description="Acyl-CoA dehydrogenase/oxidase N-terminal" evidence="9">
    <location>
        <begin position="9"/>
        <end position="121"/>
    </location>
</feature>
<dbReference type="InterPro" id="IPR037069">
    <property type="entry name" value="AcylCoA_DH/ox_N_sf"/>
</dbReference>
<evidence type="ECO:0000256" key="5">
    <source>
        <dbReference type="ARBA" id="ARBA00023002"/>
    </source>
</evidence>
<evidence type="ECO:0000256" key="4">
    <source>
        <dbReference type="ARBA" id="ARBA00022827"/>
    </source>
</evidence>
<dbReference type="FunFam" id="2.40.110.10:FF:000002">
    <property type="entry name" value="Acyl-CoA dehydrogenase fadE12"/>
    <property type="match status" value="1"/>
</dbReference>
<dbReference type="SUPFAM" id="SSF47203">
    <property type="entry name" value="Acyl-CoA dehydrogenase C-terminal domain-like"/>
    <property type="match status" value="1"/>
</dbReference>
<reference evidence="10 11" key="1">
    <citation type="submission" date="2018-03" db="EMBL/GenBank/DDBJ databases">
        <title>Brevisbacillus phylogenomics.</title>
        <authorList>
            <person name="Dunlap C."/>
        </authorList>
    </citation>
    <scope>NUCLEOTIDE SEQUENCE [LARGE SCALE GENOMIC DNA]</scope>
    <source>
        <strain evidence="10 11">NRRL NRS-1210</strain>
    </source>
</reference>
<dbReference type="Pfam" id="PF02771">
    <property type="entry name" value="Acyl-CoA_dh_N"/>
    <property type="match status" value="1"/>
</dbReference>
<dbReference type="RefSeq" id="WP_106837265.1">
    <property type="nucleotide sequence ID" value="NZ_JBCNIW010000028.1"/>
</dbReference>
<name>A0A2P7VJW6_9BACL</name>
<evidence type="ECO:0000313" key="11">
    <source>
        <dbReference type="Proteomes" id="UP000240419"/>
    </source>
</evidence>
<organism evidence="10 11">
    <name type="scientific">Brevibacillus fortis</name>
    <dbReference type="NCBI Taxonomy" id="2126352"/>
    <lineage>
        <taxon>Bacteria</taxon>
        <taxon>Bacillati</taxon>
        <taxon>Bacillota</taxon>
        <taxon>Bacilli</taxon>
        <taxon>Bacillales</taxon>
        <taxon>Paenibacillaceae</taxon>
        <taxon>Brevibacillus</taxon>
    </lineage>
</organism>
<dbReference type="GO" id="GO:0003995">
    <property type="term" value="F:acyl-CoA dehydrogenase activity"/>
    <property type="evidence" value="ECO:0007669"/>
    <property type="project" value="InterPro"/>
</dbReference>
<dbReference type="PROSITE" id="PS00073">
    <property type="entry name" value="ACYL_COA_DH_2"/>
    <property type="match status" value="1"/>
</dbReference>
<dbReference type="Gene3D" id="2.40.110.10">
    <property type="entry name" value="Butyryl-CoA Dehydrogenase, subunit A, domain 2"/>
    <property type="match status" value="1"/>
</dbReference>
<dbReference type="Pfam" id="PF00441">
    <property type="entry name" value="Acyl-CoA_dh_1"/>
    <property type="match status" value="1"/>
</dbReference>
<feature type="domain" description="Acyl-CoA oxidase/dehydrogenase middle" evidence="8">
    <location>
        <begin position="125"/>
        <end position="223"/>
    </location>
</feature>
<keyword evidence="11" id="KW-1185">Reference proteome</keyword>
<dbReference type="InterPro" id="IPR006091">
    <property type="entry name" value="Acyl-CoA_Oxase/DH_mid-dom"/>
</dbReference>
<feature type="domain" description="Acyl-CoA dehydrogenase/oxidase C-terminal" evidence="7">
    <location>
        <begin position="236"/>
        <end position="383"/>
    </location>
</feature>
<comment type="similarity">
    <text evidence="2 6">Belongs to the acyl-CoA dehydrogenase family.</text>
</comment>
<gene>
    <name evidence="10" type="ORF">C7R93_02190</name>
</gene>
<dbReference type="Proteomes" id="UP000240419">
    <property type="component" value="Unassembled WGS sequence"/>
</dbReference>
<evidence type="ECO:0000313" key="10">
    <source>
        <dbReference type="EMBL" id="PSJ99515.1"/>
    </source>
</evidence>
<dbReference type="InterPro" id="IPR009075">
    <property type="entry name" value="AcylCo_DH/oxidase_C"/>
</dbReference>
<dbReference type="AlphaFoldDB" id="A0A2P7VJW6"/>
<dbReference type="InterPro" id="IPR013786">
    <property type="entry name" value="AcylCoA_DH/ox_N"/>
</dbReference>
<evidence type="ECO:0000259" key="8">
    <source>
        <dbReference type="Pfam" id="PF02770"/>
    </source>
</evidence>
<dbReference type="PROSITE" id="PS00072">
    <property type="entry name" value="ACYL_COA_DH_1"/>
    <property type="match status" value="1"/>
</dbReference>
<evidence type="ECO:0000259" key="9">
    <source>
        <dbReference type="Pfam" id="PF02771"/>
    </source>
</evidence>
<keyword evidence="5 6" id="KW-0560">Oxidoreductase</keyword>
<dbReference type="InterPro" id="IPR006089">
    <property type="entry name" value="Acyl-CoA_DH_CS"/>
</dbReference>
<dbReference type="InterPro" id="IPR009100">
    <property type="entry name" value="AcylCoA_DH/oxidase_NM_dom_sf"/>
</dbReference>
<evidence type="ECO:0000259" key="7">
    <source>
        <dbReference type="Pfam" id="PF00441"/>
    </source>
</evidence>
<evidence type="ECO:0000256" key="2">
    <source>
        <dbReference type="ARBA" id="ARBA00009347"/>
    </source>
</evidence>
<proteinExistence type="inferred from homology"/>
<dbReference type="PANTHER" id="PTHR43884:SF12">
    <property type="entry name" value="ISOVALERYL-COA DEHYDROGENASE, MITOCHONDRIAL-RELATED"/>
    <property type="match status" value="1"/>
</dbReference>
<dbReference type="SUPFAM" id="SSF56645">
    <property type="entry name" value="Acyl-CoA dehydrogenase NM domain-like"/>
    <property type="match status" value="1"/>
</dbReference>
<dbReference type="GO" id="GO:0050660">
    <property type="term" value="F:flavin adenine dinucleotide binding"/>
    <property type="evidence" value="ECO:0007669"/>
    <property type="project" value="InterPro"/>
</dbReference>
<dbReference type="Gene3D" id="1.10.540.10">
    <property type="entry name" value="Acyl-CoA dehydrogenase/oxidase, N-terminal domain"/>
    <property type="match status" value="1"/>
</dbReference>
<comment type="cofactor">
    <cofactor evidence="1 6">
        <name>FAD</name>
        <dbReference type="ChEBI" id="CHEBI:57692"/>
    </cofactor>
</comment>
<evidence type="ECO:0000256" key="1">
    <source>
        <dbReference type="ARBA" id="ARBA00001974"/>
    </source>
</evidence>
<keyword evidence="3 6" id="KW-0285">Flavoprotein</keyword>
<dbReference type="InterPro" id="IPR036250">
    <property type="entry name" value="AcylCo_DH-like_C"/>
</dbReference>
<evidence type="ECO:0000256" key="3">
    <source>
        <dbReference type="ARBA" id="ARBA00022630"/>
    </source>
</evidence>
<keyword evidence="4 6" id="KW-0274">FAD</keyword>
<dbReference type="InterPro" id="IPR046373">
    <property type="entry name" value="Acyl-CoA_Oxase/DH_mid-dom_sf"/>
</dbReference>
<protein>
    <submittedName>
        <fullName evidence="10">Acyl-CoA dehydrogenase</fullName>
    </submittedName>
</protein>
<dbReference type="Gene3D" id="1.20.140.10">
    <property type="entry name" value="Butyryl-CoA Dehydrogenase, subunit A, domain 3"/>
    <property type="match status" value="1"/>
</dbReference>
<sequence length="386" mass="42406">MFQTIAIEDEWKLFKKSIEAFAKKEIEANYSKWEKEGMFPRELWNKLGEAGFLCVGIPEQYGGLGAPLYFEACIIDEFSRLGYNSISGGLAVHSNIVAHYLLNSGTEEQKTHYLPKMATGEYVGAIAMTEPGAGSDLQGIKTTAMKHPETSEYTINGSKTFISNGQMFDFVIVVAKTNQEAPVSKGTTLFIVDESTKGLTKGKNLKKIGLHSADTSELFFDDVCVAPSQILGALDGGFITLMNELPRERTILAVGACGAMEGALEITIQYLQEREAFGKPLSKLQVIRHKIAEMVTEAKVNRAFVNQCLVLLEKNQLSTAEASMAKLSSTEAQCRVADGCLQLFGGYGYMEEYPISRAYTDARVQRIYGGTSEIMKEIISKDVLGK</sequence>
<dbReference type="OrthoDB" id="9802447at2"/>
<dbReference type="FunFam" id="1.10.540.10:FF:000026">
    <property type="entry name" value="Acyl-CoA dehydrogenase medium chain"/>
    <property type="match status" value="1"/>
</dbReference>